<sequence length="432" mass="48281">MTFTLQKRGKRRWNLRKPSNNQERVIQHCEEATKSGTANADNTSATDRYAIAVAVATTAAAQAAIATARAAAEVARLAMPSSFVKQHFAAIVIQTAFRGYLARRALRALKGLVKLQALVRGNNVRKRANMTLRCMQALVRVQARVCEQRNRLSFEGSRKSSWSSISTHERRSSADWVDWDGHSQTHDKLQAMLQKTKDLALKREKALAFAFSQQIWKPSRDTYGSENELEEKPRWNGTRRNSYDKKEHIKTVEIDTNQPYSAQNAQKLQYQKQRPTSCSVASPVHRTNSNSPVNSPTISGIRATQVHSTSPRCLTHQEKNINGGALVSSSGGGSLPNYMVATASANARLRSESAPRQRPSTPEREKTMRAVRKRLHFPVPEQVNGGENLIDYNLIRSPSKKSVHEQRPNASSSCSKDNETCRSGNDFGRWLS</sequence>
<dbReference type="SMART" id="SM00015">
    <property type="entry name" value="IQ"/>
    <property type="match status" value="2"/>
</dbReference>
<keyword evidence="7" id="KW-1185">Reference proteome</keyword>
<evidence type="ECO:0000313" key="6">
    <source>
        <dbReference type="EMBL" id="KAF5732453.1"/>
    </source>
</evidence>
<feature type="domain" description="DUF4005" evidence="5">
    <location>
        <begin position="310"/>
        <end position="386"/>
    </location>
</feature>
<dbReference type="EMBL" id="JAAARO010000018">
    <property type="protein sequence ID" value="KAF5732453.1"/>
    <property type="molecule type" value="Genomic_DNA"/>
</dbReference>
<reference evidence="6 7" key="1">
    <citation type="journal article" date="2020" name="Nat. Commun.">
        <title>Genome of Tripterygium wilfordii and identification of cytochrome P450 involved in triptolide biosynthesis.</title>
        <authorList>
            <person name="Tu L."/>
            <person name="Su P."/>
            <person name="Zhang Z."/>
            <person name="Gao L."/>
            <person name="Wang J."/>
            <person name="Hu T."/>
            <person name="Zhou J."/>
            <person name="Zhang Y."/>
            <person name="Zhao Y."/>
            <person name="Liu Y."/>
            <person name="Song Y."/>
            <person name="Tong Y."/>
            <person name="Lu Y."/>
            <person name="Yang J."/>
            <person name="Xu C."/>
            <person name="Jia M."/>
            <person name="Peters R.J."/>
            <person name="Huang L."/>
            <person name="Gao W."/>
        </authorList>
    </citation>
    <scope>NUCLEOTIDE SEQUENCE [LARGE SCALE GENOMIC DNA]</scope>
    <source>
        <strain evidence="7">cv. XIE 37</strain>
        <tissue evidence="6">Leaf</tissue>
    </source>
</reference>
<comment type="subunit">
    <text evidence="3">Binds to multiple calmodulin (CaM) in the presence of Ca(2+) and CaM-like proteins.</text>
</comment>
<comment type="similarity">
    <text evidence="2">Belongs to the IQD family.</text>
</comment>
<dbReference type="GO" id="GO:0005516">
    <property type="term" value="F:calmodulin binding"/>
    <property type="evidence" value="ECO:0007669"/>
    <property type="project" value="UniProtKB-KW"/>
</dbReference>
<evidence type="ECO:0000256" key="3">
    <source>
        <dbReference type="ARBA" id="ARBA00024378"/>
    </source>
</evidence>
<dbReference type="Pfam" id="PF13178">
    <property type="entry name" value="DUF4005"/>
    <property type="match status" value="1"/>
</dbReference>
<dbReference type="InterPro" id="IPR000048">
    <property type="entry name" value="IQ_motif_EF-hand-BS"/>
</dbReference>
<keyword evidence="1" id="KW-0112">Calmodulin-binding</keyword>
<dbReference type="PANTHER" id="PTHR32295:SF121">
    <property type="entry name" value="DUF4005 DOMAIN-CONTAINING PROTEIN"/>
    <property type="match status" value="1"/>
</dbReference>
<evidence type="ECO:0000259" key="5">
    <source>
        <dbReference type="Pfam" id="PF13178"/>
    </source>
</evidence>
<dbReference type="InParanoid" id="A0A7J7CE97"/>
<dbReference type="Gene3D" id="1.20.5.190">
    <property type="match status" value="1"/>
</dbReference>
<gene>
    <name evidence="6" type="ORF">HS088_TW18G01148</name>
</gene>
<name>A0A7J7CE97_TRIWF</name>
<evidence type="ECO:0000313" key="7">
    <source>
        <dbReference type="Proteomes" id="UP000593562"/>
    </source>
</evidence>
<dbReference type="PANTHER" id="PTHR32295">
    <property type="entry name" value="IQ-DOMAIN 5-RELATED"/>
    <property type="match status" value="1"/>
</dbReference>
<accession>A0A7J7CE97</accession>
<dbReference type="Pfam" id="PF00612">
    <property type="entry name" value="IQ"/>
    <property type="match status" value="1"/>
</dbReference>
<evidence type="ECO:0000256" key="2">
    <source>
        <dbReference type="ARBA" id="ARBA00024341"/>
    </source>
</evidence>
<feature type="region of interest" description="Disordered" evidence="4">
    <location>
        <begin position="220"/>
        <end position="241"/>
    </location>
</feature>
<dbReference type="CDD" id="cd23767">
    <property type="entry name" value="IQCD"/>
    <property type="match status" value="1"/>
</dbReference>
<feature type="region of interest" description="Disordered" evidence="4">
    <location>
        <begin position="400"/>
        <end position="432"/>
    </location>
</feature>
<dbReference type="AlphaFoldDB" id="A0A7J7CE97"/>
<dbReference type="InterPro" id="IPR025064">
    <property type="entry name" value="DUF4005"/>
</dbReference>
<evidence type="ECO:0000256" key="1">
    <source>
        <dbReference type="ARBA" id="ARBA00022860"/>
    </source>
</evidence>
<dbReference type="PROSITE" id="PS50096">
    <property type="entry name" value="IQ"/>
    <property type="match status" value="2"/>
</dbReference>
<organism evidence="6 7">
    <name type="scientific">Tripterygium wilfordii</name>
    <name type="common">Thunder God vine</name>
    <dbReference type="NCBI Taxonomy" id="458696"/>
    <lineage>
        <taxon>Eukaryota</taxon>
        <taxon>Viridiplantae</taxon>
        <taxon>Streptophyta</taxon>
        <taxon>Embryophyta</taxon>
        <taxon>Tracheophyta</taxon>
        <taxon>Spermatophyta</taxon>
        <taxon>Magnoliopsida</taxon>
        <taxon>eudicotyledons</taxon>
        <taxon>Gunneridae</taxon>
        <taxon>Pentapetalae</taxon>
        <taxon>rosids</taxon>
        <taxon>fabids</taxon>
        <taxon>Celastrales</taxon>
        <taxon>Celastraceae</taxon>
        <taxon>Tripterygium</taxon>
    </lineage>
</organism>
<proteinExistence type="inferred from homology"/>
<comment type="caution">
    <text evidence="6">The sequence shown here is derived from an EMBL/GenBank/DDBJ whole genome shotgun (WGS) entry which is preliminary data.</text>
</comment>
<evidence type="ECO:0000256" key="4">
    <source>
        <dbReference type="SAM" id="MobiDB-lite"/>
    </source>
</evidence>
<dbReference type="Proteomes" id="UP000593562">
    <property type="component" value="Unassembled WGS sequence"/>
</dbReference>
<protein>
    <recommendedName>
        <fullName evidence="5">DUF4005 domain-containing protein</fullName>
    </recommendedName>
</protein>